<accession>A0A1Y4UKF5</accession>
<reference evidence="3 4" key="1">
    <citation type="submission" date="2017-04" db="EMBL/GenBank/DDBJ databases">
        <title>Function of individual gut microbiota members based on whole genome sequencing of pure cultures obtained from chicken caecum.</title>
        <authorList>
            <person name="Medvecky M."/>
            <person name="Cejkova D."/>
            <person name="Polansky O."/>
            <person name="Karasova D."/>
            <person name="Kubasova T."/>
            <person name="Cizek A."/>
            <person name="Rychlik I."/>
        </authorList>
    </citation>
    <scope>NUCLEOTIDE SEQUENCE [LARGE SCALE GENOMIC DNA]</scope>
    <source>
        <strain evidence="3">An101</strain>
        <strain evidence="4">An115</strain>
    </source>
</reference>
<dbReference type="Proteomes" id="UP000195859">
    <property type="component" value="Unassembled WGS sequence"/>
</dbReference>
<proteinExistence type="predicted"/>
<evidence type="ECO:0000313" key="4">
    <source>
        <dbReference type="Proteomes" id="UP000196293"/>
    </source>
</evidence>
<sequence>MTIEEFEKELQHGASDSKVHVEEEKKNMFRVKRHDSNGLVLGNSYAGTVRVYIDEQLIFSLVPPREDGGNCWYVDFEGDITAVTASSLHVYIGMLKAANKFMEEHEDEEIKR</sequence>
<dbReference type="RefSeq" id="WP_087175689.1">
    <property type="nucleotide sequence ID" value="NZ_NFLS01000001.1"/>
</dbReference>
<dbReference type="AlphaFoldDB" id="A0A1Y4UKF5"/>
<evidence type="ECO:0000313" key="3">
    <source>
        <dbReference type="Proteomes" id="UP000195859"/>
    </source>
</evidence>
<organism evidence="2 3">
    <name type="scientific">Lactobacillus gallinarum</name>
    <dbReference type="NCBI Taxonomy" id="52242"/>
    <lineage>
        <taxon>Bacteria</taxon>
        <taxon>Bacillati</taxon>
        <taxon>Bacillota</taxon>
        <taxon>Bacilli</taxon>
        <taxon>Lactobacillales</taxon>
        <taxon>Lactobacillaceae</taxon>
        <taxon>Lactobacillus</taxon>
    </lineage>
</organism>
<reference evidence="2" key="2">
    <citation type="journal article" date="2018" name="BMC Genomics">
        <title>Whole genome sequencing and function prediction of 133 gut anaerobes isolated from chicken caecum in pure cultures.</title>
        <authorList>
            <person name="Medvecky M."/>
            <person name="Cejkova D."/>
            <person name="Polansky O."/>
            <person name="Karasova D."/>
            <person name="Kubasova T."/>
            <person name="Cizek A."/>
            <person name="Rychlik I."/>
        </authorList>
    </citation>
    <scope>NUCLEOTIDE SEQUENCE</scope>
    <source>
        <strain evidence="2">An101</strain>
        <strain evidence="1">An115</strain>
    </source>
</reference>
<protein>
    <submittedName>
        <fullName evidence="2">Uncharacterized protein</fullName>
    </submittedName>
</protein>
<gene>
    <name evidence="2" type="ORF">B5E44_07080</name>
    <name evidence="1" type="ORF">B5E59_00605</name>
</gene>
<dbReference type="EMBL" id="NFLZ01000017">
    <property type="protein sequence ID" value="OUQ75518.1"/>
    <property type="molecule type" value="Genomic_DNA"/>
</dbReference>
<dbReference type="EMBL" id="NFLS01000001">
    <property type="protein sequence ID" value="OUQ58252.1"/>
    <property type="molecule type" value="Genomic_DNA"/>
</dbReference>
<evidence type="ECO:0000313" key="2">
    <source>
        <dbReference type="EMBL" id="OUQ75518.1"/>
    </source>
</evidence>
<comment type="caution">
    <text evidence="2">The sequence shown here is derived from an EMBL/GenBank/DDBJ whole genome shotgun (WGS) entry which is preliminary data.</text>
</comment>
<evidence type="ECO:0000313" key="1">
    <source>
        <dbReference type="EMBL" id="OUQ58252.1"/>
    </source>
</evidence>
<dbReference type="Proteomes" id="UP000196293">
    <property type="component" value="Unassembled WGS sequence"/>
</dbReference>
<keyword evidence="4" id="KW-1185">Reference proteome</keyword>
<name>A0A1Y4UKF5_9LACO</name>